<protein>
    <submittedName>
        <fullName evidence="2">Uncharacterized protein</fullName>
    </submittedName>
</protein>
<keyword evidence="3" id="KW-1185">Reference proteome</keyword>
<feature type="compositionally biased region" description="Low complexity" evidence="1">
    <location>
        <begin position="100"/>
        <end position="118"/>
    </location>
</feature>
<dbReference type="RefSeq" id="WP_248861535.1">
    <property type="nucleotide sequence ID" value="NZ_CP086322.1"/>
</dbReference>
<dbReference type="EMBL" id="CP086322">
    <property type="protein sequence ID" value="UQA90769.1"/>
    <property type="molecule type" value="Genomic_DNA"/>
</dbReference>
<sequence length="191" mass="20322">MSALAGRLKAQDILDEYRAHALNTLAKSHQAVAEAKQAGRAKLRHQPRYAVTEDTEQTAADAAEQARARTVDYLLNTRTRAWLTSRQPAPSKPPAQGQTAVYQAGAAKARAATTTAPTSLQAKAEASPGTPRSTRVRRLDRVEVDHMPATAQAEATARLRAQIAAEMPSLAAITAAHHGVTYEVPKAGSPS</sequence>
<evidence type="ECO:0000313" key="2">
    <source>
        <dbReference type="EMBL" id="UQA90769.1"/>
    </source>
</evidence>
<evidence type="ECO:0000256" key="1">
    <source>
        <dbReference type="SAM" id="MobiDB-lite"/>
    </source>
</evidence>
<proteinExistence type="predicted"/>
<name>A0ABY4LZ39_9ACTN</name>
<reference evidence="2" key="1">
    <citation type="submission" date="2021-10" db="EMBL/GenBank/DDBJ databases">
        <title>Streptomyces nigrumlapis sp.nov.,an antimicrobial producing actinobacterium isolated from Black Gobi rocks.</title>
        <authorList>
            <person name="Wen Y."/>
            <person name="Zhang W."/>
            <person name="Liu X.G."/>
        </authorList>
    </citation>
    <scope>NUCLEOTIDE SEQUENCE</scope>
    <source>
        <strain evidence="2">ST13-2-2</strain>
    </source>
</reference>
<gene>
    <name evidence="2" type="ORF">K9S39_01695</name>
</gene>
<organism evidence="2 3">
    <name type="scientific">Streptomyces halobius</name>
    <dbReference type="NCBI Taxonomy" id="2879846"/>
    <lineage>
        <taxon>Bacteria</taxon>
        <taxon>Bacillati</taxon>
        <taxon>Actinomycetota</taxon>
        <taxon>Actinomycetes</taxon>
        <taxon>Kitasatosporales</taxon>
        <taxon>Streptomycetaceae</taxon>
        <taxon>Streptomyces</taxon>
    </lineage>
</organism>
<accession>A0ABY4LZ39</accession>
<feature type="region of interest" description="Disordered" evidence="1">
    <location>
        <begin position="85"/>
        <end position="134"/>
    </location>
</feature>
<dbReference type="Proteomes" id="UP000830115">
    <property type="component" value="Chromosome"/>
</dbReference>
<evidence type="ECO:0000313" key="3">
    <source>
        <dbReference type="Proteomes" id="UP000830115"/>
    </source>
</evidence>